<keyword evidence="1" id="KW-0812">Transmembrane</keyword>
<keyword evidence="1" id="KW-1133">Transmembrane helix</keyword>
<dbReference type="Ensembl" id="ENSPTRT00000098260.1">
    <property type="protein sequence ID" value="ENSPTRP00000071961.1"/>
    <property type="gene ID" value="ENSPTRG00000045252.1"/>
</dbReference>
<dbReference type="GeneTree" id="ENSGT00910000147763"/>
<dbReference type="Bgee" id="ENSPTRG00000045252">
    <property type="expression patterns" value="Expressed in prefrontal cortex and 11 other cell types or tissues"/>
</dbReference>
<keyword evidence="1" id="KW-0472">Membrane</keyword>
<name>A0A2I3S5W3_PANTR</name>
<accession>A0A2I3S5W3</accession>
<dbReference type="EMBL" id="AACZ04055954">
    <property type="status" value="NOT_ANNOTATED_CDS"/>
    <property type="molecule type" value="Genomic_DNA"/>
</dbReference>
<reference evidence="2" key="4">
    <citation type="submission" date="2025-09" db="UniProtKB">
        <authorList>
            <consortium name="Ensembl"/>
        </authorList>
    </citation>
    <scope>IDENTIFICATION</scope>
</reference>
<sequence>PGCGSHSGIWCVLRDLVRGCPALVTCIYLLAFLFVSLAWLASGSCPEPLRGPSGPLVMRVHFRSVLGQANSRAATLTLPMRIPALQNSPLSQFGGQGITFLRTYVKEGFSMGPHPHRPRGCKVGPWNHVAGENSLLPA</sequence>
<proteinExistence type="predicted"/>
<dbReference type="AlphaFoldDB" id="A0A2I3S5W3"/>
<evidence type="ECO:0000313" key="2">
    <source>
        <dbReference type="Ensembl" id="ENSPTRP00000071961.1"/>
    </source>
</evidence>
<evidence type="ECO:0000313" key="3">
    <source>
        <dbReference type="Proteomes" id="UP000002277"/>
    </source>
</evidence>
<dbReference type="InParanoid" id="A0A2I3S5W3"/>
<reference evidence="2" key="3">
    <citation type="submission" date="2025-08" db="UniProtKB">
        <authorList>
            <consortium name="Ensembl"/>
        </authorList>
    </citation>
    <scope>IDENTIFICATION</scope>
</reference>
<reference evidence="2 3" key="2">
    <citation type="journal article" date="2005" name="Nature">
        <title>Initial sequence of the chimpanzee genome and comparison with the human genome.</title>
        <authorList>
            <consortium name="Chimpanzee sequencing and analysis consortium"/>
        </authorList>
    </citation>
    <scope>NUCLEOTIDE SEQUENCE [LARGE SCALE GENOMIC DNA]</scope>
</reference>
<evidence type="ECO:0000256" key="1">
    <source>
        <dbReference type="SAM" id="Phobius"/>
    </source>
</evidence>
<organism evidence="2 3">
    <name type="scientific">Pan troglodytes</name>
    <name type="common">Chimpanzee</name>
    <dbReference type="NCBI Taxonomy" id="9598"/>
    <lineage>
        <taxon>Eukaryota</taxon>
        <taxon>Metazoa</taxon>
        <taxon>Chordata</taxon>
        <taxon>Craniata</taxon>
        <taxon>Vertebrata</taxon>
        <taxon>Euteleostomi</taxon>
        <taxon>Mammalia</taxon>
        <taxon>Eutheria</taxon>
        <taxon>Euarchontoglires</taxon>
        <taxon>Primates</taxon>
        <taxon>Haplorrhini</taxon>
        <taxon>Catarrhini</taxon>
        <taxon>Hominidae</taxon>
        <taxon>Pan</taxon>
    </lineage>
</organism>
<keyword evidence="3" id="KW-1185">Reference proteome</keyword>
<dbReference type="Proteomes" id="UP000002277">
    <property type="component" value="Chromosome 22"/>
</dbReference>
<protein>
    <submittedName>
        <fullName evidence="2">Uncharacterized protein</fullName>
    </submittedName>
</protein>
<dbReference type="OMA" id="RPHWPRG"/>
<feature type="transmembrane region" description="Helical" evidence="1">
    <location>
        <begin position="22"/>
        <end position="41"/>
    </location>
</feature>
<reference evidence="2 3" key="1">
    <citation type="journal article" date="2004" name="Nature">
        <title>DNA sequence and comparative analysis of chimpanzee chromosome 22.</title>
        <authorList>
            <person name="Watanabe H."/>
            <person name="Fujiyama A."/>
            <person name="Hattori M."/>
            <person name="Taylor T.D."/>
            <person name="Toyoda A."/>
            <person name="Kuroki Y."/>
            <person name="Noguchi H."/>
            <person name="BenKahla A."/>
            <person name="Lehrach H."/>
            <person name="Sudbrak R."/>
            <person name="Kube M."/>
            <person name="Taenzer S."/>
            <person name="Galgoczy P."/>
            <person name="Platzer M."/>
            <person name="Scharfe M."/>
            <person name="Nordsiek G."/>
            <person name="Bloecker H."/>
            <person name="Hellmann I."/>
            <person name="Khaitovich P."/>
            <person name="Paabo S."/>
            <person name="Reinhardt R."/>
            <person name="Zheng H.-J."/>
            <person name="Zhang X.-L."/>
            <person name="Zhu G.-F."/>
            <person name="Wang B.-F."/>
            <person name="Fu G."/>
            <person name="Ren S.-X."/>
            <person name="Zhao G.-P."/>
            <person name="Chen Z."/>
            <person name="Lee Y.-S."/>
            <person name="Cheong J.-E."/>
            <person name="Choi S.-H."/>
            <person name="Wu K.-M."/>
            <person name="Liu T.-T."/>
            <person name="Hsiao K.-J."/>
            <person name="Tsai S.-F."/>
            <person name="Kim C.-G."/>
            <person name="Oota S."/>
            <person name="Kitano T."/>
            <person name="Kohara Y."/>
            <person name="Saitou N."/>
            <person name="Park H.-S."/>
            <person name="Wang S.-Y."/>
            <person name="Yaspo M.-L."/>
            <person name="Sakaki Y."/>
        </authorList>
    </citation>
    <scope>NUCLEOTIDE SEQUENCE [LARGE SCALE GENOMIC DNA]</scope>
</reference>